<keyword evidence="2" id="KW-1185">Reference proteome</keyword>
<evidence type="ECO:0000313" key="2">
    <source>
        <dbReference type="Proteomes" id="UP001165960"/>
    </source>
</evidence>
<organism evidence="1 2">
    <name type="scientific">Entomophthora muscae</name>
    <dbReference type="NCBI Taxonomy" id="34485"/>
    <lineage>
        <taxon>Eukaryota</taxon>
        <taxon>Fungi</taxon>
        <taxon>Fungi incertae sedis</taxon>
        <taxon>Zoopagomycota</taxon>
        <taxon>Entomophthoromycotina</taxon>
        <taxon>Entomophthoromycetes</taxon>
        <taxon>Entomophthorales</taxon>
        <taxon>Entomophthoraceae</taxon>
        <taxon>Entomophthora</taxon>
    </lineage>
</organism>
<comment type="caution">
    <text evidence="1">The sequence shown here is derived from an EMBL/GenBank/DDBJ whole genome shotgun (WGS) entry which is preliminary data.</text>
</comment>
<gene>
    <name evidence="1" type="ORF">DSO57_1011341</name>
</gene>
<accession>A0ACC2U4P7</accession>
<name>A0ACC2U4P7_9FUNG</name>
<reference evidence="1" key="1">
    <citation type="submission" date="2022-04" db="EMBL/GenBank/DDBJ databases">
        <title>Genome of the entomopathogenic fungus Entomophthora muscae.</title>
        <authorList>
            <person name="Elya C."/>
            <person name="Lovett B.R."/>
            <person name="Lee E."/>
            <person name="Macias A.M."/>
            <person name="Hajek A.E."/>
            <person name="De Bivort B.L."/>
            <person name="Kasson M.T."/>
            <person name="De Fine Licht H.H."/>
            <person name="Stajich J.E."/>
        </authorList>
    </citation>
    <scope>NUCLEOTIDE SEQUENCE</scope>
    <source>
        <strain evidence="1">Berkeley</strain>
    </source>
</reference>
<sequence>MPPVTNTQALLDELKSASSFYRNVDSQLSSDSLETLGSDDTLVASDPLLAAAKSVSLYKTEMCASFSSTGTCPYTTKCKFAHGLHELRAIPRHPKYKSIPCRNYKTGSCPYGNRCCFLHKSS</sequence>
<proteinExistence type="predicted"/>
<dbReference type="Proteomes" id="UP001165960">
    <property type="component" value="Unassembled WGS sequence"/>
</dbReference>
<protein>
    <submittedName>
        <fullName evidence="1">Uncharacterized protein</fullName>
    </submittedName>
</protein>
<evidence type="ECO:0000313" key="1">
    <source>
        <dbReference type="EMBL" id="KAJ9081747.1"/>
    </source>
</evidence>
<dbReference type="EMBL" id="QTSX02001459">
    <property type="protein sequence ID" value="KAJ9081747.1"/>
    <property type="molecule type" value="Genomic_DNA"/>
</dbReference>